<evidence type="ECO:0000313" key="7">
    <source>
        <dbReference type="Proteomes" id="UP000639338"/>
    </source>
</evidence>
<reference evidence="6 7" key="1">
    <citation type="submission" date="2020-08" db="EMBL/GenBank/DDBJ databases">
        <title>Aphidius gifuensis genome sequencing and assembly.</title>
        <authorList>
            <person name="Du Z."/>
        </authorList>
    </citation>
    <scope>NUCLEOTIDE SEQUENCE [LARGE SCALE GENOMIC DNA]</scope>
    <source>
        <strain evidence="6">YNYX2018</strain>
        <tissue evidence="6">Adults</tissue>
    </source>
</reference>
<feature type="domain" description="CD80-like immunoglobulin C2-set" evidence="5">
    <location>
        <begin position="152"/>
        <end position="233"/>
    </location>
</feature>
<feature type="chain" id="PRO_5032947741" description="CD80-like immunoglobulin C2-set domain-containing protein" evidence="4">
    <location>
        <begin position="31"/>
        <end position="549"/>
    </location>
</feature>
<sequence length="549" mass="61034">MAMMMKNKGESFKMFFWSCLILCLGASVQGAGLKVEMELSAPVVREGGNLTIRCWTANTPHSCIINPPNKDYVSLTSGFKNATKDGVNYDGSNLERGECIARIPFIEEKHNGNWTCDMSAGLHSGLAVREVVVAKAPGQPQLELSRTEINSKYPYTYRKGETMIITCSVKTGRPAANISIYLGDELLPEENKPSYNNGVQDNSQMTRGTAKRTMQVNDNNKEVKCIANHVALKNPLESIKQRVEVWYEPQPIEEHPIQHYGFRIGHVETIKVEIDANPQPEFVWSVNNQEIKVGPYQNQRMRVLPIEPVGNGFTGKWLAQLEIDSVQKSDTENEYTLVAKNYEGTAAPYRIKISTSTEPESSGFGAVHIVGIVVAALALCLLVFIGVFARATGRWCFADGSTRNIGESDVEDPASSIKLLRFYKPKTGGANTTGERSDTESAGRYSRSEVDNSSGNSKKPRIIFSQLFRRNKDKVSGTDTDTMRTVVNVDDEKIPETIDVTQKINPCGLVYAELDLTQKELVSTPRRVSDDKTEYAEILYTKTEDKDTK</sequence>
<comment type="caution">
    <text evidence="6">The sequence shown here is derived from an EMBL/GenBank/DDBJ whole genome shotgun (WGS) entry which is preliminary data.</text>
</comment>
<accession>A0A835CLN4</accession>
<evidence type="ECO:0000256" key="4">
    <source>
        <dbReference type="SAM" id="SignalP"/>
    </source>
</evidence>
<evidence type="ECO:0000256" key="1">
    <source>
        <dbReference type="ARBA" id="ARBA00023157"/>
    </source>
</evidence>
<proteinExistence type="predicted"/>
<dbReference type="Pfam" id="PF08205">
    <property type="entry name" value="C2-set_2"/>
    <property type="match status" value="1"/>
</dbReference>
<keyword evidence="3" id="KW-1133">Transmembrane helix</keyword>
<dbReference type="InterPro" id="IPR013162">
    <property type="entry name" value="CD80_C2-set"/>
</dbReference>
<evidence type="ECO:0000313" key="6">
    <source>
        <dbReference type="EMBL" id="KAF7987514.1"/>
    </source>
</evidence>
<keyword evidence="3" id="KW-0812">Transmembrane</keyword>
<feature type="transmembrane region" description="Helical" evidence="3">
    <location>
        <begin position="366"/>
        <end position="389"/>
    </location>
</feature>
<keyword evidence="3" id="KW-0472">Membrane</keyword>
<gene>
    <name evidence="6" type="ORF">HCN44_003276</name>
</gene>
<dbReference type="InterPro" id="IPR013783">
    <property type="entry name" value="Ig-like_fold"/>
</dbReference>
<dbReference type="SUPFAM" id="SSF48726">
    <property type="entry name" value="Immunoglobulin"/>
    <property type="match status" value="2"/>
</dbReference>
<dbReference type="PANTHER" id="PTHR45889:SF8">
    <property type="entry name" value="IG-LIKE DOMAIN-CONTAINING PROTEIN"/>
    <property type="match status" value="1"/>
</dbReference>
<dbReference type="Gene3D" id="2.60.40.10">
    <property type="entry name" value="Immunoglobulins"/>
    <property type="match status" value="2"/>
</dbReference>
<dbReference type="Proteomes" id="UP000639338">
    <property type="component" value="Unassembled WGS sequence"/>
</dbReference>
<dbReference type="PANTHER" id="PTHR45889">
    <property type="entry name" value="IG-LIKE DOMAIN-CONTAINING PROTEIN"/>
    <property type="match status" value="1"/>
</dbReference>
<evidence type="ECO:0000259" key="5">
    <source>
        <dbReference type="Pfam" id="PF08205"/>
    </source>
</evidence>
<protein>
    <recommendedName>
        <fullName evidence="5">CD80-like immunoglobulin C2-set domain-containing protein</fullName>
    </recommendedName>
</protein>
<dbReference type="InterPro" id="IPR036179">
    <property type="entry name" value="Ig-like_dom_sf"/>
</dbReference>
<feature type="compositionally biased region" description="Basic and acidic residues" evidence="2">
    <location>
        <begin position="435"/>
        <end position="450"/>
    </location>
</feature>
<keyword evidence="4" id="KW-0732">Signal</keyword>
<keyword evidence="1" id="KW-1015">Disulfide bond</keyword>
<keyword evidence="7" id="KW-1185">Reference proteome</keyword>
<organism evidence="6 7">
    <name type="scientific">Aphidius gifuensis</name>
    <name type="common">Parasitoid wasp</name>
    <dbReference type="NCBI Taxonomy" id="684658"/>
    <lineage>
        <taxon>Eukaryota</taxon>
        <taxon>Metazoa</taxon>
        <taxon>Ecdysozoa</taxon>
        <taxon>Arthropoda</taxon>
        <taxon>Hexapoda</taxon>
        <taxon>Insecta</taxon>
        <taxon>Pterygota</taxon>
        <taxon>Neoptera</taxon>
        <taxon>Endopterygota</taxon>
        <taxon>Hymenoptera</taxon>
        <taxon>Apocrita</taxon>
        <taxon>Ichneumonoidea</taxon>
        <taxon>Braconidae</taxon>
        <taxon>Aphidiinae</taxon>
        <taxon>Aphidius</taxon>
    </lineage>
</organism>
<dbReference type="OrthoDB" id="6345017at2759"/>
<evidence type="ECO:0000256" key="3">
    <source>
        <dbReference type="SAM" id="Phobius"/>
    </source>
</evidence>
<feature type="region of interest" description="Disordered" evidence="2">
    <location>
        <begin position="428"/>
        <end position="458"/>
    </location>
</feature>
<feature type="signal peptide" evidence="4">
    <location>
        <begin position="1"/>
        <end position="30"/>
    </location>
</feature>
<dbReference type="AlphaFoldDB" id="A0A835CLN4"/>
<evidence type="ECO:0000256" key="2">
    <source>
        <dbReference type="SAM" id="MobiDB-lite"/>
    </source>
</evidence>
<name>A0A835CLN4_APHGI</name>
<dbReference type="EMBL" id="JACMRX010000006">
    <property type="protein sequence ID" value="KAF7987514.1"/>
    <property type="molecule type" value="Genomic_DNA"/>
</dbReference>